<dbReference type="Proteomes" id="UP000199645">
    <property type="component" value="Unassembled WGS sequence"/>
</dbReference>
<feature type="region of interest" description="Disordered" evidence="1">
    <location>
        <begin position="1"/>
        <end position="23"/>
    </location>
</feature>
<sequence length="380" mass="40350">MAAEGEATRAHRPDVRRQGSAVPATGAAPLAGGIYGGPVEIRLWSVVAESAALAVAGPGARVHETADAVFAAGPDGTVVIATGLRNAEDLRVDGPFPRLVEGRLTGGDGPALHTFARLPDGCLALGTARVTEAARRRGLLKRLDLRLDTPLPEHLLTVAGTAGATAGADWLDLLPEDPIKALEGFVGDWYGHVPAGAPPPAGGQPEPLRAFHLLAGGRPELYDGALQIHPEPGPGDPRVFGESGDGTFELLIEAGAEDPHVYYRGLSDQPLRERERLSAYLLLLTLTRVAMDRPPEGLAPGGMAFADRAQARRIVAPLKRVPLRPLRWPCARTRIYAGPDTVALVGEDDADWFEVYVAARDPAALRRLRRIGLDWASFET</sequence>
<reference evidence="2 3" key="1">
    <citation type="submission" date="2016-10" db="EMBL/GenBank/DDBJ databases">
        <authorList>
            <person name="de Groot N.N."/>
        </authorList>
    </citation>
    <scope>NUCLEOTIDE SEQUENCE [LARGE SCALE GENOMIC DNA]</scope>
    <source>
        <strain evidence="2 3">DSM 43019</strain>
    </source>
</reference>
<dbReference type="AlphaFoldDB" id="A0A1I2M4W8"/>
<feature type="compositionally biased region" description="Basic and acidic residues" evidence="1">
    <location>
        <begin position="1"/>
        <end position="17"/>
    </location>
</feature>
<evidence type="ECO:0000313" key="2">
    <source>
        <dbReference type="EMBL" id="SFF84577.1"/>
    </source>
</evidence>
<accession>A0A1I2M4W8</accession>
<evidence type="ECO:0000313" key="3">
    <source>
        <dbReference type="Proteomes" id="UP000199645"/>
    </source>
</evidence>
<gene>
    <name evidence="2" type="ORF">SAMN05421541_12544</name>
</gene>
<keyword evidence="3" id="KW-1185">Reference proteome</keyword>
<protein>
    <submittedName>
        <fullName evidence="2">Uncharacterized protein</fullName>
    </submittedName>
</protein>
<proteinExistence type="predicted"/>
<dbReference type="EMBL" id="FONV01000025">
    <property type="protein sequence ID" value="SFF84577.1"/>
    <property type="molecule type" value="Genomic_DNA"/>
</dbReference>
<name>A0A1I2M4W8_9ACTN</name>
<organism evidence="2 3">
    <name type="scientific">Actinoplanes philippinensis</name>
    <dbReference type="NCBI Taxonomy" id="35752"/>
    <lineage>
        <taxon>Bacteria</taxon>
        <taxon>Bacillati</taxon>
        <taxon>Actinomycetota</taxon>
        <taxon>Actinomycetes</taxon>
        <taxon>Micromonosporales</taxon>
        <taxon>Micromonosporaceae</taxon>
        <taxon>Actinoplanes</taxon>
    </lineage>
</organism>
<evidence type="ECO:0000256" key="1">
    <source>
        <dbReference type="SAM" id="MobiDB-lite"/>
    </source>
</evidence>